<evidence type="ECO:0000313" key="3">
    <source>
        <dbReference type="Proteomes" id="UP000655225"/>
    </source>
</evidence>
<dbReference type="PANTHER" id="PTHR33624:SF2">
    <property type="entry name" value="SIGMA FACTOR BINDING PROTEIN 1, CHLOROPLASTIC"/>
    <property type="match status" value="1"/>
</dbReference>
<name>A0A835DKQ7_TETSI</name>
<dbReference type="InterPro" id="IPR039335">
    <property type="entry name" value="SIB1/2"/>
</dbReference>
<dbReference type="Pfam" id="PF05678">
    <property type="entry name" value="VQ"/>
    <property type="match status" value="1"/>
</dbReference>
<evidence type="ECO:0000313" key="2">
    <source>
        <dbReference type="EMBL" id="KAF8403654.1"/>
    </source>
</evidence>
<comment type="caution">
    <text evidence="2">The sequence shown here is derived from an EMBL/GenBank/DDBJ whole genome shotgun (WGS) entry which is preliminary data.</text>
</comment>
<dbReference type="PANTHER" id="PTHR33624">
    <property type="entry name" value="SIGMA FACTOR BINDING PROTEIN 1, CHLOROPLASTIC"/>
    <property type="match status" value="1"/>
</dbReference>
<gene>
    <name evidence="2" type="ORF">HHK36_011758</name>
</gene>
<dbReference type="Proteomes" id="UP000655225">
    <property type="component" value="Unassembled WGS sequence"/>
</dbReference>
<reference evidence="2 3" key="1">
    <citation type="submission" date="2020-04" db="EMBL/GenBank/DDBJ databases">
        <title>Plant Genome Project.</title>
        <authorList>
            <person name="Zhang R.-G."/>
        </authorList>
    </citation>
    <scope>NUCLEOTIDE SEQUENCE [LARGE SCALE GENOMIC DNA]</scope>
    <source>
        <strain evidence="2">YNK0</strain>
        <tissue evidence="2">Leaf</tissue>
    </source>
</reference>
<dbReference type="EMBL" id="JABCRI010000007">
    <property type="protein sequence ID" value="KAF8403654.1"/>
    <property type="molecule type" value="Genomic_DNA"/>
</dbReference>
<protein>
    <recommendedName>
        <fullName evidence="1">VQ domain-containing protein</fullName>
    </recommendedName>
</protein>
<dbReference type="InterPro" id="IPR008889">
    <property type="entry name" value="VQ"/>
</dbReference>
<dbReference type="OrthoDB" id="665788at2759"/>
<sequence>MYSRKIGAIVLVSHPIKAGTFQHEDGSSSVPSQHEDGSRIVTVSSYPDEMDKLSFHQRKDTRSQAISKKKPIKVVHISNPMKVKTSASEFRALVQKLTGRDSKFFETDGFQTVPDRGMKLADGDHVQEVPMLNPCHKLPSKCSDDSFFEQFDDHVFAPPHMLENFTEFLSSNLSYESPQMDVFRSHGAI</sequence>
<evidence type="ECO:0000259" key="1">
    <source>
        <dbReference type="Pfam" id="PF05678"/>
    </source>
</evidence>
<proteinExistence type="predicted"/>
<dbReference type="AlphaFoldDB" id="A0A835DKQ7"/>
<organism evidence="2 3">
    <name type="scientific">Tetracentron sinense</name>
    <name type="common">Spur-leaf</name>
    <dbReference type="NCBI Taxonomy" id="13715"/>
    <lineage>
        <taxon>Eukaryota</taxon>
        <taxon>Viridiplantae</taxon>
        <taxon>Streptophyta</taxon>
        <taxon>Embryophyta</taxon>
        <taxon>Tracheophyta</taxon>
        <taxon>Spermatophyta</taxon>
        <taxon>Magnoliopsida</taxon>
        <taxon>Trochodendrales</taxon>
        <taxon>Trochodendraceae</taxon>
        <taxon>Tetracentron</taxon>
    </lineage>
</organism>
<keyword evidence="3" id="KW-1185">Reference proteome</keyword>
<accession>A0A835DKQ7</accession>
<feature type="domain" description="VQ" evidence="1">
    <location>
        <begin position="77"/>
        <end position="102"/>
    </location>
</feature>